<evidence type="ECO:0008006" key="5">
    <source>
        <dbReference type="Google" id="ProtNLM"/>
    </source>
</evidence>
<dbReference type="InterPro" id="IPR005618">
    <property type="entry name" value="OMPW"/>
</dbReference>
<sequence>MTCHNRLHADLNVDSYVDSSAVSRAFRFPSRHRVAAAVLAACAGLSLSLPAMAADADGQGNWMVRMRVTYLDMANKSDPVGGIGASDRVTVNNKWIPELDVTYFFTPHIAAELVLTVPQKQDVYLDGNRIGSFKHLPPTLLLQYHFRPEATWRPYVGAGLNFTRIWGADIAGGAMSLDRWSVAPALQIGMDYRLTRNWFLNADVKKVWLSSDVTAGGVKVSEAKLDPWLFSVGVGYRF</sequence>
<evidence type="ECO:0000256" key="1">
    <source>
        <dbReference type="ARBA" id="ARBA00004442"/>
    </source>
</evidence>
<name>A0ABN7Y7E2_9BURK</name>
<keyword evidence="2" id="KW-0472">Membrane</keyword>
<dbReference type="PANTHER" id="PTHR36920">
    <property type="match status" value="1"/>
</dbReference>
<dbReference type="InterPro" id="IPR011250">
    <property type="entry name" value="OMP/PagP_B-barrel"/>
</dbReference>
<evidence type="ECO:0000313" key="3">
    <source>
        <dbReference type="EMBL" id="CAG9169148.1"/>
    </source>
</evidence>
<dbReference type="PANTHER" id="PTHR36920:SF1">
    <property type="entry name" value="OUTER MEMBRANE PROTEIN W"/>
    <property type="match status" value="1"/>
</dbReference>
<feature type="transmembrane region" description="Helical" evidence="2">
    <location>
        <begin position="34"/>
        <end position="53"/>
    </location>
</feature>
<proteinExistence type="predicted"/>
<accession>A0ABN7Y7E2</accession>
<dbReference type="PROSITE" id="PS00695">
    <property type="entry name" value="ENT_VIR_OMP_2"/>
    <property type="match status" value="1"/>
</dbReference>
<keyword evidence="2" id="KW-0812">Transmembrane</keyword>
<reference evidence="3 4" key="1">
    <citation type="submission" date="2021-08" db="EMBL/GenBank/DDBJ databases">
        <authorList>
            <person name="Peeters C."/>
        </authorList>
    </citation>
    <scope>NUCLEOTIDE SEQUENCE [LARGE SCALE GENOMIC DNA]</scope>
    <source>
        <strain evidence="3 4">LMG 21510</strain>
    </source>
</reference>
<dbReference type="EMBL" id="CAJZAH010000001">
    <property type="protein sequence ID" value="CAG9169148.1"/>
    <property type="molecule type" value="Genomic_DNA"/>
</dbReference>
<comment type="subcellular location">
    <subcellularLocation>
        <location evidence="1">Cell outer membrane</location>
    </subcellularLocation>
</comment>
<dbReference type="InterPro" id="IPR000758">
    <property type="entry name" value="Enterovir_OMP"/>
</dbReference>
<gene>
    <name evidence="3" type="ORF">LMG21510_01348</name>
</gene>
<evidence type="ECO:0000256" key="2">
    <source>
        <dbReference type="SAM" id="Phobius"/>
    </source>
</evidence>
<protein>
    <recommendedName>
        <fullName evidence="5">OmpW family protein</fullName>
    </recommendedName>
</protein>
<dbReference type="Gene3D" id="2.40.160.20">
    <property type="match status" value="1"/>
</dbReference>
<keyword evidence="2" id="KW-1133">Transmembrane helix</keyword>
<dbReference type="Proteomes" id="UP000721236">
    <property type="component" value="Unassembled WGS sequence"/>
</dbReference>
<comment type="caution">
    <text evidence="3">The sequence shown here is derived from an EMBL/GenBank/DDBJ whole genome shotgun (WGS) entry which is preliminary data.</text>
</comment>
<organism evidence="3 4">
    <name type="scientific">Cupriavidus respiraculi</name>
    <dbReference type="NCBI Taxonomy" id="195930"/>
    <lineage>
        <taxon>Bacteria</taxon>
        <taxon>Pseudomonadati</taxon>
        <taxon>Pseudomonadota</taxon>
        <taxon>Betaproteobacteria</taxon>
        <taxon>Burkholderiales</taxon>
        <taxon>Burkholderiaceae</taxon>
        <taxon>Cupriavidus</taxon>
    </lineage>
</organism>
<dbReference type="RefSeq" id="WP_224040514.1">
    <property type="nucleotide sequence ID" value="NZ_CAJZAH010000001.1"/>
</dbReference>
<dbReference type="SUPFAM" id="SSF56925">
    <property type="entry name" value="OMPA-like"/>
    <property type="match status" value="1"/>
</dbReference>
<evidence type="ECO:0000313" key="4">
    <source>
        <dbReference type="Proteomes" id="UP000721236"/>
    </source>
</evidence>
<keyword evidence="4" id="KW-1185">Reference proteome</keyword>
<dbReference type="Pfam" id="PF03922">
    <property type="entry name" value="OmpW"/>
    <property type="match status" value="1"/>
</dbReference>